<evidence type="ECO:0000256" key="1">
    <source>
        <dbReference type="ARBA" id="ARBA00022603"/>
    </source>
</evidence>
<dbReference type="Proteomes" id="UP001164746">
    <property type="component" value="Chromosome 14"/>
</dbReference>
<evidence type="ECO:0000313" key="5">
    <source>
        <dbReference type="EMBL" id="WAR25377.1"/>
    </source>
</evidence>
<keyword evidence="1" id="KW-0489">Methyltransferase</keyword>
<dbReference type="EMBL" id="CP111025">
    <property type="protein sequence ID" value="WAR25377.1"/>
    <property type="molecule type" value="Genomic_DNA"/>
</dbReference>
<dbReference type="InterPro" id="IPR003726">
    <property type="entry name" value="HCY_dom"/>
</dbReference>
<feature type="domain" description="Hcy-binding" evidence="4">
    <location>
        <begin position="81"/>
        <end position="138"/>
    </location>
</feature>
<keyword evidence="2" id="KW-0808">Transferase</keyword>
<evidence type="ECO:0000256" key="3">
    <source>
        <dbReference type="ARBA" id="ARBA00034478"/>
    </source>
</evidence>
<accession>A0ABY7FWE6</accession>
<organism evidence="5 6">
    <name type="scientific">Mya arenaria</name>
    <name type="common">Soft-shell clam</name>
    <dbReference type="NCBI Taxonomy" id="6604"/>
    <lineage>
        <taxon>Eukaryota</taxon>
        <taxon>Metazoa</taxon>
        <taxon>Spiralia</taxon>
        <taxon>Lophotrochozoa</taxon>
        <taxon>Mollusca</taxon>
        <taxon>Bivalvia</taxon>
        <taxon>Autobranchia</taxon>
        <taxon>Heteroconchia</taxon>
        <taxon>Euheterodonta</taxon>
        <taxon>Imparidentia</taxon>
        <taxon>Neoheterodontei</taxon>
        <taxon>Myida</taxon>
        <taxon>Myoidea</taxon>
        <taxon>Myidae</taxon>
        <taxon>Mya</taxon>
    </lineage>
</organism>
<dbReference type="PANTHER" id="PTHR11103:SF18">
    <property type="entry name" value="SLR1189 PROTEIN"/>
    <property type="match status" value="1"/>
</dbReference>
<reference evidence="5" key="1">
    <citation type="submission" date="2022-11" db="EMBL/GenBank/DDBJ databases">
        <title>Centuries of genome instability and evolution in soft-shell clam transmissible cancer (bioRxiv).</title>
        <authorList>
            <person name="Hart S.F.M."/>
            <person name="Yonemitsu M.A."/>
            <person name="Giersch R.M."/>
            <person name="Beal B.F."/>
            <person name="Arriagada G."/>
            <person name="Davis B.W."/>
            <person name="Ostrander E.A."/>
            <person name="Goff S.P."/>
            <person name="Metzger M.J."/>
        </authorList>
    </citation>
    <scope>NUCLEOTIDE SEQUENCE</scope>
    <source>
        <strain evidence="5">MELC-2E11</strain>
        <tissue evidence="5">Siphon/mantle</tissue>
    </source>
</reference>
<gene>
    <name evidence="5" type="ORF">MAR_011081</name>
</gene>
<dbReference type="Gene3D" id="3.20.20.330">
    <property type="entry name" value="Homocysteine-binding-like domain"/>
    <property type="match status" value="2"/>
</dbReference>
<evidence type="ECO:0000259" key="4">
    <source>
        <dbReference type="Pfam" id="PF02574"/>
    </source>
</evidence>
<keyword evidence="6" id="KW-1185">Reference proteome</keyword>
<proteinExistence type="predicted"/>
<name>A0ABY7FWE6_MYAAR</name>
<sequence length="355" mass="39352">MAPCRFRVEENGAGVDKEVINKFDNKDKRIGGTCVYEGLFYGRPGLLERLANGGTLVVAEGYIFEFERRGYLQAGAYVPEVILEHPEIVRQVYEEFVHAGSDVVLALTYYTHREKLRTIGREGDLEAMNRVALQMAREEQIELAVELGADYIVGETFCCYGESMMALRCIQKYGNVPAVITLSLGTGDLMLDGVKVKDTVLALEAAGAAVVGFNCGRGPETMLPFIQDIKPLCKVPFAALPVCYRTTPEQPCFQSLTVPGTNNRAFPLDLCACQTSRQQIDEFAHACRKLGVQYVGLCCGNSAHLTRIVAEVYERTPPASKYTPDMSQHYMFGDKSRFRKEFTEGLRASKGGDFD</sequence>
<protein>
    <submittedName>
        <fullName evidence="5">BHMT1-like protein</fullName>
    </submittedName>
</protein>
<feature type="domain" description="Hcy-binding" evidence="4">
    <location>
        <begin position="139"/>
        <end position="310"/>
    </location>
</feature>
<dbReference type="Pfam" id="PF02574">
    <property type="entry name" value="S-methyl_trans"/>
    <property type="match status" value="2"/>
</dbReference>
<dbReference type="InterPro" id="IPR036589">
    <property type="entry name" value="HCY_dom_sf"/>
</dbReference>
<dbReference type="InterPro" id="IPR017226">
    <property type="entry name" value="BHMT-like"/>
</dbReference>
<dbReference type="PIRSF" id="PIRSF037505">
    <property type="entry name" value="Betaine_HMT"/>
    <property type="match status" value="1"/>
</dbReference>
<evidence type="ECO:0000313" key="6">
    <source>
        <dbReference type="Proteomes" id="UP001164746"/>
    </source>
</evidence>
<comment type="pathway">
    <text evidence="3">Amino-acid biosynthesis; L-methionine biosynthesis via de novo pathway.</text>
</comment>
<evidence type="ECO:0000256" key="2">
    <source>
        <dbReference type="ARBA" id="ARBA00022679"/>
    </source>
</evidence>
<dbReference type="PANTHER" id="PTHR11103">
    <property type="entry name" value="SLR1189 PROTEIN"/>
    <property type="match status" value="1"/>
</dbReference>
<dbReference type="SUPFAM" id="SSF82282">
    <property type="entry name" value="Homocysteine S-methyltransferase"/>
    <property type="match status" value="1"/>
</dbReference>